<reference evidence="2 3" key="1">
    <citation type="submission" date="2018-09" db="EMBL/GenBank/DDBJ databases">
        <title>A high-quality reference genome of wild soybean provides a powerful tool to mine soybean genomes.</title>
        <authorList>
            <person name="Xie M."/>
            <person name="Chung C.Y.L."/>
            <person name="Li M.-W."/>
            <person name="Wong F.-L."/>
            <person name="Chan T.-F."/>
            <person name="Lam H.-M."/>
        </authorList>
    </citation>
    <scope>NUCLEOTIDE SEQUENCE [LARGE SCALE GENOMIC DNA]</scope>
    <source>
        <strain evidence="3">cv. W05</strain>
        <tissue evidence="2">Hypocotyl of etiolated seedlings</tissue>
    </source>
</reference>
<evidence type="ECO:0008006" key="4">
    <source>
        <dbReference type="Google" id="ProtNLM"/>
    </source>
</evidence>
<dbReference type="AlphaFoldDB" id="A0A445LSD3"/>
<sequence length="132" mass="14642">MELQDTAASRVSIGFPLGLALLFVCLIFMCGFFCCCLHWTKLQSFLRSHGIINTQSLEQTQLQAELASPYQKPAFPVVMMKQNYAKALPVLMPGDDIPKFIATACPCEPPRDERITILVQKEEATDLCSSGN</sequence>
<proteinExistence type="predicted"/>
<dbReference type="EMBL" id="QZWG01000002">
    <property type="protein sequence ID" value="RZC26125.1"/>
    <property type="molecule type" value="Genomic_DNA"/>
</dbReference>
<dbReference type="Gramene" id="XM_028357701.1">
    <property type="protein sequence ID" value="XP_028213502.1"/>
    <property type="gene ID" value="LOC114395832"/>
</dbReference>
<keyword evidence="1" id="KW-1133">Transmembrane helix</keyword>
<dbReference type="InterPro" id="IPR037699">
    <property type="entry name" value="At5g65660-like"/>
</dbReference>
<evidence type="ECO:0000313" key="2">
    <source>
        <dbReference type="EMBL" id="RZC26125.1"/>
    </source>
</evidence>
<dbReference type="Proteomes" id="UP000289340">
    <property type="component" value="Chromosome 2"/>
</dbReference>
<dbReference type="SMR" id="A0A445LSD3"/>
<protein>
    <recommendedName>
        <fullName evidence="4">Hydroxyproline-rich glycoprotein family protein</fullName>
    </recommendedName>
</protein>
<keyword evidence="1" id="KW-0812">Transmembrane</keyword>
<keyword evidence="1" id="KW-0472">Membrane</keyword>
<dbReference type="PANTHER" id="PTHR34291">
    <property type="entry name" value="HYDROXYPROLINE-RICH GLYCOPROTEIN FAMILY PROTEIN"/>
    <property type="match status" value="1"/>
</dbReference>
<organism evidence="2 3">
    <name type="scientific">Glycine soja</name>
    <name type="common">Wild soybean</name>
    <dbReference type="NCBI Taxonomy" id="3848"/>
    <lineage>
        <taxon>Eukaryota</taxon>
        <taxon>Viridiplantae</taxon>
        <taxon>Streptophyta</taxon>
        <taxon>Embryophyta</taxon>
        <taxon>Tracheophyta</taxon>
        <taxon>Spermatophyta</taxon>
        <taxon>Magnoliopsida</taxon>
        <taxon>eudicotyledons</taxon>
        <taxon>Gunneridae</taxon>
        <taxon>Pentapetalae</taxon>
        <taxon>rosids</taxon>
        <taxon>fabids</taxon>
        <taxon>Fabales</taxon>
        <taxon>Fabaceae</taxon>
        <taxon>Papilionoideae</taxon>
        <taxon>50 kb inversion clade</taxon>
        <taxon>NPAAA clade</taxon>
        <taxon>indigoferoid/millettioid clade</taxon>
        <taxon>Phaseoleae</taxon>
        <taxon>Glycine</taxon>
        <taxon>Glycine subgen. Soja</taxon>
    </lineage>
</organism>
<accession>A0A445LSD3</accession>
<gene>
    <name evidence="2" type="ORF">D0Y65_004691</name>
</gene>
<evidence type="ECO:0000313" key="3">
    <source>
        <dbReference type="Proteomes" id="UP000289340"/>
    </source>
</evidence>
<evidence type="ECO:0000256" key="1">
    <source>
        <dbReference type="SAM" id="Phobius"/>
    </source>
</evidence>
<dbReference type="Gramene" id="XM_028357708.1">
    <property type="protein sequence ID" value="XP_028213509.1"/>
    <property type="gene ID" value="LOC114395832"/>
</dbReference>
<dbReference type="PANTHER" id="PTHR34291:SF4">
    <property type="entry name" value="PROTEIN, PUTATIVE-RELATED"/>
    <property type="match status" value="1"/>
</dbReference>
<keyword evidence="3" id="KW-1185">Reference proteome</keyword>
<dbReference type="EMBL" id="QZWG01000002">
    <property type="protein sequence ID" value="RZC26126.1"/>
    <property type="molecule type" value="Genomic_DNA"/>
</dbReference>
<name>A0A445LSD3_GLYSO</name>
<feature type="transmembrane region" description="Helical" evidence="1">
    <location>
        <begin position="20"/>
        <end position="39"/>
    </location>
</feature>
<comment type="caution">
    <text evidence="2">The sequence shown here is derived from an EMBL/GenBank/DDBJ whole genome shotgun (WGS) entry which is preliminary data.</text>
</comment>